<dbReference type="InterPro" id="IPR013094">
    <property type="entry name" value="AB_hydrolase_3"/>
</dbReference>
<dbReference type="Gene3D" id="3.40.50.1820">
    <property type="entry name" value="alpha/beta hydrolase"/>
    <property type="match status" value="1"/>
</dbReference>
<feature type="active site" evidence="1">
    <location>
        <position position="238"/>
    </location>
</feature>
<evidence type="ECO:0000256" key="1">
    <source>
        <dbReference type="PROSITE-ProRule" id="PRU10038"/>
    </source>
</evidence>
<evidence type="ECO:0000256" key="2">
    <source>
        <dbReference type="SAM" id="MobiDB-lite"/>
    </source>
</evidence>
<keyword evidence="5" id="KW-1185">Reference proteome</keyword>
<dbReference type="SUPFAM" id="SSF53474">
    <property type="entry name" value="alpha/beta-Hydrolases"/>
    <property type="match status" value="1"/>
</dbReference>
<protein>
    <recommendedName>
        <fullName evidence="3">Alpha/beta hydrolase fold-3 domain-containing protein</fullName>
    </recommendedName>
</protein>
<evidence type="ECO:0000259" key="3">
    <source>
        <dbReference type="Pfam" id="PF07859"/>
    </source>
</evidence>
<dbReference type="EMBL" id="RWGY01000004">
    <property type="protein sequence ID" value="TVU44677.1"/>
    <property type="molecule type" value="Genomic_DNA"/>
</dbReference>
<feature type="non-terminal residue" evidence="4">
    <location>
        <position position="1"/>
    </location>
</feature>
<proteinExistence type="predicted"/>
<dbReference type="Gramene" id="TVU44677">
    <property type="protein sequence ID" value="TVU44677"/>
    <property type="gene ID" value="EJB05_04126"/>
</dbReference>
<sequence>MTLQQVDIKHDAATSRHHLHRTREPLPASSTLSQAPSRHHLPSSPCRTASAQVAGATGDPPAQVIEDFAGLLQLLSDGTVIRCPDLDLYVYPSPAFPPTLPAAEWKDVVYDPTHDLKLRIYKPTAPSAAAANNADGGDVGEKQVPKKLPVLVFFHGGGFCVGSFDMPNIHACCLRLSGELPALVVSADYRLAPEHRLPAAHDDAETLLSWVRDQAAAAADPWLAESADFGNVFVAGDSAGGNIAHHVAVALGSGKHRVDPARVAGYVLLWPFFAGEQRTPSEAEYPPGPLLTLPVSDQFCRLSLPAGATQDHPALNPFGPCSPALDAVTFPPTLVVAAEHDLLRDRDVDYVARLKAMGKPVELVEFQGQHHGFFVVEPWGEAGDELVRLVRRFVYSSMPSSNTQHFHSHDKNRKIRSLAMAHLSFLLVHPVP</sequence>
<dbReference type="Pfam" id="PF07859">
    <property type="entry name" value="Abhydrolase_3"/>
    <property type="match status" value="1"/>
</dbReference>
<accession>A0A5J9W9U0</accession>
<feature type="region of interest" description="Disordered" evidence="2">
    <location>
        <begin position="1"/>
        <end position="58"/>
    </location>
</feature>
<evidence type="ECO:0000313" key="4">
    <source>
        <dbReference type="EMBL" id="TVU44677.1"/>
    </source>
</evidence>
<feature type="domain" description="Alpha/beta hydrolase fold-3" evidence="3">
    <location>
        <begin position="151"/>
        <end position="374"/>
    </location>
</feature>
<evidence type="ECO:0000313" key="5">
    <source>
        <dbReference type="Proteomes" id="UP000324897"/>
    </source>
</evidence>
<dbReference type="InterPro" id="IPR050466">
    <property type="entry name" value="Carboxylest/Gibb_receptor"/>
</dbReference>
<dbReference type="GO" id="GO:0016787">
    <property type="term" value="F:hydrolase activity"/>
    <property type="evidence" value="ECO:0007669"/>
    <property type="project" value="InterPro"/>
</dbReference>
<comment type="caution">
    <text evidence="4">The sequence shown here is derived from an EMBL/GenBank/DDBJ whole genome shotgun (WGS) entry which is preliminary data.</text>
</comment>
<gene>
    <name evidence="4" type="ORF">EJB05_04126</name>
</gene>
<reference evidence="4 5" key="1">
    <citation type="journal article" date="2019" name="Sci. Rep.">
        <title>A high-quality genome of Eragrostis curvula grass provides insights into Poaceae evolution and supports new strategies to enhance forage quality.</title>
        <authorList>
            <person name="Carballo J."/>
            <person name="Santos B.A.C.M."/>
            <person name="Zappacosta D."/>
            <person name="Garbus I."/>
            <person name="Selva J.P."/>
            <person name="Gallo C.A."/>
            <person name="Diaz A."/>
            <person name="Albertini E."/>
            <person name="Caccamo M."/>
            <person name="Echenique V."/>
        </authorList>
    </citation>
    <scope>NUCLEOTIDE SEQUENCE [LARGE SCALE GENOMIC DNA]</scope>
    <source>
        <strain evidence="5">cv. Victoria</strain>
        <tissue evidence="4">Leaf</tissue>
    </source>
</reference>
<dbReference type="AlphaFoldDB" id="A0A5J9W9U0"/>
<dbReference type="Proteomes" id="UP000324897">
    <property type="component" value="Chromosome 5"/>
</dbReference>
<dbReference type="OrthoDB" id="408631at2759"/>
<dbReference type="PANTHER" id="PTHR23024">
    <property type="entry name" value="ARYLACETAMIDE DEACETYLASE"/>
    <property type="match status" value="1"/>
</dbReference>
<dbReference type="InterPro" id="IPR029058">
    <property type="entry name" value="AB_hydrolase_fold"/>
</dbReference>
<organism evidence="4 5">
    <name type="scientific">Eragrostis curvula</name>
    <name type="common">weeping love grass</name>
    <dbReference type="NCBI Taxonomy" id="38414"/>
    <lineage>
        <taxon>Eukaryota</taxon>
        <taxon>Viridiplantae</taxon>
        <taxon>Streptophyta</taxon>
        <taxon>Embryophyta</taxon>
        <taxon>Tracheophyta</taxon>
        <taxon>Spermatophyta</taxon>
        <taxon>Magnoliopsida</taxon>
        <taxon>Liliopsida</taxon>
        <taxon>Poales</taxon>
        <taxon>Poaceae</taxon>
        <taxon>PACMAD clade</taxon>
        <taxon>Chloridoideae</taxon>
        <taxon>Eragrostideae</taxon>
        <taxon>Eragrostidinae</taxon>
        <taxon>Eragrostis</taxon>
    </lineage>
</organism>
<dbReference type="InterPro" id="IPR033140">
    <property type="entry name" value="Lipase_GDXG_put_SER_AS"/>
</dbReference>
<name>A0A5J9W9U0_9POAL</name>
<dbReference type="PROSITE" id="PS01174">
    <property type="entry name" value="LIPASE_GDXG_SER"/>
    <property type="match status" value="1"/>
</dbReference>
<dbReference type="PANTHER" id="PTHR23024:SF230">
    <property type="entry name" value="OS03G0790500 PROTEIN"/>
    <property type="match status" value="1"/>
</dbReference>